<feature type="domain" description="STAS" evidence="2">
    <location>
        <begin position="198"/>
        <end position="277"/>
    </location>
</feature>
<dbReference type="InterPro" id="IPR058548">
    <property type="entry name" value="MlaB-like_STAS"/>
</dbReference>
<proteinExistence type="predicted"/>
<dbReference type="InterPro" id="IPR025847">
    <property type="entry name" value="MEDS_domain"/>
</dbReference>
<sequence>MDPLVIDRLRPGDHVCVTYDDDDQRRAALVGSAFAGVRHHQKLLYFAGEPLATVFADLEAGGVDVRRLLDAGQFQVRSIAEGYLAAGRFEPEAVIGGWAREIDNARDLGYAGLRVIGDMTWAAGEVPGGERLEWYEAEVNRVFAGGFAMALCQYDRRLFAPDRLRRLSAAHPSAFTPNASFMWRPLLRILRTADPPGVRLMGEVDASNRGALAATLAGLAEDFPDAGVPLTLDVERLRFADAAAARMLVQAADAVPAGVRFTGCSLPLVRLLKLAGFDPRPVGGPGLRGGAGSGHMKSSALGSRGRDGPGAGEAADGAGEGRPEALR</sequence>
<dbReference type="Pfam" id="PF13466">
    <property type="entry name" value="STAS_2"/>
    <property type="match status" value="1"/>
</dbReference>
<dbReference type="SUPFAM" id="SSF52091">
    <property type="entry name" value="SpoIIaa-like"/>
    <property type="match status" value="1"/>
</dbReference>
<dbReference type="InterPro" id="IPR036513">
    <property type="entry name" value="STAS_dom_sf"/>
</dbReference>
<accession>A0A7X0ICW8</accession>
<dbReference type="EMBL" id="JACHIU010000001">
    <property type="protein sequence ID" value="MBB6472920.1"/>
    <property type="molecule type" value="Genomic_DNA"/>
</dbReference>
<keyword evidence="4" id="KW-1185">Reference proteome</keyword>
<dbReference type="RefSeq" id="WP_184980339.1">
    <property type="nucleotide sequence ID" value="NZ_BAAALO010000032.1"/>
</dbReference>
<name>A0A7X0ICW8_9ACTN</name>
<evidence type="ECO:0000313" key="3">
    <source>
        <dbReference type="EMBL" id="MBB6472920.1"/>
    </source>
</evidence>
<evidence type="ECO:0000256" key="1">
    <source>
        <dbReference type="SAM" id="MobiDB-lite"/>
    </source>
</evidence>
<dbReference type="Proteomes" id="UP000555564">
    <property type="component" value="Unassembled WGS sequence"/>
</dbReference>
<dbReference type="Pfam" id="PF14417">
    <property type="entry name" value="MEDS"/>
    <property type="match status" value="1"/>
</dbReference>
<dbReference type="Gene3D" id="3.30.750.24">
    <property type="entry name" value="STAS domain"/>
    <property type="match status" value="1"/>
</dbReference>
<comment type="caution">
    <text evidence="3">The sequence shown here is derived from an EMBL/GenBank/DDBJ whole genome shotgun (WGS) entry which is preliminary data.</text>
</comment>
<gene>
    <name evidence="3" type="ORF">BJ992_002351</name>
</gene>
<dbReference type="InterPro" id="IPR002645">
    <property type="entry name" value="STAS_dom"/>
</dbReference>
<organism evidence="3 4">
    <name type="scientific">Sphaerisporangium rubeum</name>
    <dbReference type="NCBI Taxonomy" id="321317"/>
    <lineage>
        <taxon>Bacteria</taxon>
        <taxon>Bacillati</taxon>
        <taxon>Actinomycetota</taxon>
        <taxon>Actinomycetes</taxon>
        <taxon>Streptosporangiales</taxon>
        <taxon>Streptosporangiaceae</taxon>
        <taxon>Sphaerisporangium</taxon>
    </lineage>
</organism>
<reference evidence="3 4" key="1">
    <citation type="submission" date="2020-08" db="EMBL/GenBank/DDBJ databases">
        <title>Sequencing the genomes of 1000 actinobacteria strains.</title>
        <authorList>
            <person name="Klenk H.-P."/>
        </authorList>
    </citation>
    <scope>NUCLEOTIDE SEQUENCE [LARGE SCALE GENOMIC DNA]</scope>
    <source>
        <strain evidence="3 4">DSM 44936</strain>
    </source>
</reference>
<evidence type="ECO:0000313" key="4">
    <source>
        <dbReference type="Proteomes" id="UP000555564"/>
    </source>
</evidence>
<feature type="compositionally biased region" description="Gly residues" evidence="1">
    <location>
        <begin position="283"/>
        <end position="293"/>
    </location>
</feature>
<evidence type="ECO:0000259" key="2">
    <source>
        <dbReference type="PROSITE" id="PS50801"/>
    </source>
</evidence>
<protein>
    <submittedName>
        <fullName evidence="3">Anti-anti-sigma regulatory factor</fullName>
    </submittedName>
</protein>
<dbReference type="PROSITE" id="PS50801">
    <property type="entry name" value="STAS"/>
    <property type="match status" value="1"/>
</dbReference>
<dbReference type="AlphaFoldDB" id="A0A7X0ICW8"/>
<feature type="region of interest" description="Disordered" evidence="1">
    <location>
        <begin position="283"/>
        <end position="327"/>
    </location>
</feature>